<evidence type="ECO:0000313" key="3">
    <source>
        <dbReference type="Proteomes" id="UP000053593"/>
    </source>
</evidence>
<name>A0A0D0BWP1_9AGAR</name>
<feature type="compositionally biased region" description="Low complexity" evidence="1">
    <location>
        <begin position="21"/>
        <end position="31"/>
    </location>
</feature>
<dbReference type="HOGENOM" id="CLU_918475_0_0_1"/>
<reference evidence="2 3" key="1">
    <citation type="submission" date="2014-04" db="EMBL/GenBank/DDBJ databases">
        <title>Evolutionary Origins and Diversification of the Mycorrhizal Mutualists.</title>
        <authorList>
            <consortium name="DOE Joint Genome Institute"/>
            <consortium name="Mycorrhizal Genomics Consortium"/>
            <person name="Kohler A."/>
            <person name="Kuo A."/>
            <person name="Nagy L.G."/>
            <person name="Floudas D."/>
            <person name="Copeland A."/>
            <person name="Barry K.W."/>
            <person name="Cichocki N."/>
            <person name="Veneault-Fourrey C."/>
            <person name="LaButti K."/>
            <person name="Lindquist E.A."/>
            <person name="Lipzen A."/>
            <person name="Lundell T."/>
            <person name="Morin E."/>
            <person name="Murat C."/>
            <person name="Riley R."/>
            <person name="Ohm R."/>
            <person name="Sun H."/>
            <person name="Tunlid A."/>
            <person name="Henrissat B."/>
            <person name="Grigoriev I.V."/>
            <person name="Hibbett D.S."/>
            <person name="Martin F."/>
        </authorList>
    </citation>
    <scope>NUCLEOTIDE SEQUENCE [LARGE SCALE GENOMIC DNA]</scope>
    <source>
        <strain evidence="2 3">FD-317 M1</strain>
    </source>
</reference>
<dbReference type="EMBL" id="KN834819">
    <property type="protein sequence ID" value="KIK54144.1"/>
    <property type="molecule type" value="Genomic_DNA"/>
</dbReference>
<feature type="region of interest" description="Disordered" evidence="1">
    <location>
        <begin position="1"/>
        <end position="59"/>
    </location>
</feature>
<dbReference type="AlphaFoldDB" id="A0A0D0BWP1"/>
<proteinExistence type="predicted"/>
<sequence length="303" mass="34348">MLGKKGQRRAAKENIPRWHKSSLPLSDSPLPLSDPPLPTSPRWSESPPPPPSENPQISRYSTIPMEGLVPSDDSHRLHDIHDILPTYKLFRELLDLQGDYEQWVTQADCATPVTPVAAIKQHVAEAGLLACKLHNLLRSHIPADDYDLCAIHSSVCSMQLALGTRRAIMCFNCLSTLDHHLECPAWDEPMGVLPIGTDEDSLWLFEWTLIPLQKKTTAYLAEWGVLGIETQVRRYSLIALQRAEMDGDTVYQEWRQFFELPQEYFTDKRDTLAFFQEACASVFALGEALVRIGYKLKVLEKRA</sequence>
<organism evidence="2 3">
    <name type="scientific">Collybiopsis luxurians FD-317 M1</name>
    <dbReference type="NCBI Taxonomy" id="944289"/>
    <lineage>
        <taxon>Eukaryota</taxon>
        <taxon>Fungi</taxon>
        <taxon>Dikarya</taxon>
        <taxon>Basidiomycota</taxon>
        <taxon>Agaricomycotina</taxon>
        <taxon>Agaricomycetes</taxon>
        <taxon>Agaricomycetidae</taxon>
        <taxon>Agaricales</taxon>
        <taxon>Marasmiineae</taxon>
        <taxon>Omphalotaceae</taxon>
        <taxon>Collybiopsis</taxon>
        <taxon>Collybiopsis luxurians</taxon>
    </lineage>
</organism>
<accession>A0A0D0BWP1</accession>
<protein>
    <submittedName>
        <fullName evidence="2">Uncharacterized protein</fullName>
    </submittedName>
</protein>
<evidence type="ECO:0000256" key="1">
    <source>
        <dbReference type="SAM" id="MobiDB-lite"/>
    </source>
</evidence>
<dbReference type="Proteomes" id="UP000053593">
    <property type="component" value="Unassembled WGS sequence"/>
</dbReference>
<evidence type="ECO:0000313" key="2">
    <source>
        <dbReference type="EMBL" id="KIK54144.1"/>
    </source>
</evidence>
<gene>
    <name evidence="2" type="ORF">GYMLUDRAFT_249749</name>
</gene>
<keyword evidence="3" id="KW-1185">Reference proteome</keyword>